<comment type="caution">
    <text evidence="4">The sequence shown here is derived from an EMBL/GenBank/DDBJ whole genome shotgun (WGS) entry which is preliminary data.</text>
</comment>
<keyword evidence="5" id="KW-1185">Reference proteome</keyword>
<dbReference type="PANTHER" id="PTHR46093">
    <property type="entry name" value="ACYL-COA-BINDING DOMAIN-CONTAINING PROTEIN 5"/>
    <property type="match status" value="1"/>
</dbReference>
<accession>A0ABN9W2C2</accession>
<keyword evidence="2" id="KW-0677">Repeat</keyword>
<dbReference type="Pfam" id="PF01344">
    <property type="entry name" value="Kelch_1"/>
    <property type="match status" value="1"/>
</dbReference>
<evidence type="ECO:0000256" key="3">
    <source>
        <dbReference type="SAM" id="MobiDB-lite"/>
    </source>
</evidence>
<dbReference type="InterPro" id="IPR015915">
    <property type="entry name" value="Kelch-typ_b-propeller"/>
</dbReference>
<dbReference type="PANTHER" id="PTHR46093:SF3">
    <property type="entry name" value="ACYL-COA-BINDING DOMAIN-CONTAINING PROTEIN 4"/>
    <property type="match status" value="1"/>
</dbReference>
<name>A0ABN9W2C2_9DINO</name>
<reference evidence="4" key="1">
    <citation type="submission" date="2023-10" db="EMBL/GenBank/DDBJ databases">
        <authorList>
            <person name="Chen Y."/>
            <person name="Shah S."/>
            <person name="Dougan E. K."/>
            <person name="Thang M."/>
            <person name="Chan C."/>
        </authorList>
    </citation>
    <scope>NUCLEOTIDE SEQUENCE [LARGE SCALE GENOMIC DNA]</scope>
</reference>
<evidence type="ECO:0000256" key="1">
    <source>
        <dbReference type="ARBA" id="ARBA00022441"/>
    </source>
</evidence>
<keyword evidence="1" id="KW-0880">Kelch repeat</keyword>
<gene>
    <name evidence="4" type="ORF">PCOR1329_LOCUS63397</name>
</gene>
<proteinExistence type="predicted"/>
<evidence type="ECO:0000256" key="2">
    <source>
        <dbReference type="ARBA" id="ARBA00022737"/>
    </source>
</evidence>
<evidence type="ECO:0000313" key="5">
    <source>
        <dbReference type="Proteomes" id="UP001189429"/>
    </source>
</evidence>
<organism evidence="4 5">
    <name type="scientific">Prorocentrum cordatum</name>
    <dbReference type="NCBI Taxonomy" id="2364126"/>
    <lineage>
        <taxon>Eukaryota</taxon>
        <taxon>Sar</taxon>
        <taxon>Alveolata</taxon>
        <taxon>Dinophyceae</taxon>
        <taxon>Prorocentrales</taxon>
        <taxon>Prorocentraceae</taxon>
        <taxon>Prorocentrum</taxon>
    </lineage>
</organism>
<dbReference type="InterPro" id="IPR006652">
    <property type="entry name" value="Kelch_1"/>
</dbReference>
<sequence>MESADIATRDNSGQLLKSCYLNDIRVLDTGRMQWSRLRTHGSPPTGRFGHAFVLSEDDAVLFGGWGGAPRDTLGLGASAKGRTARPDGQNPGGEEETCDYCMTLRTSDMTWVQNRYCGLPASSRYGHSATAIGPHLIIFGGWDGGKALNDVVVLRDRSVADQAGDDDFFELEGGQATVGMDLAEVAGLVDDEGDGAGGFP</sequence>
<dbReference type="SUPFAM" id="SSF117281">
    <property type="entry name" value="Kelch motif"/>
    <property type="match status" value="1"/>
</dbReference>
<dbReference type="Gene3D" id="2.120.10.80">
    <property type="entry name" value="Kelch-type beta propeller"/>
    <property type="match status" value="1"/>
</dbReference>
<evidence type="ECO:0000313" key="4">
    <source>
        <dbReference type="EMBL" id="CAK0880177.1"/>
    </source>
</evidence>
<dbReference type="Proteomes" id="UP001189429">
    <property type="component" value="Unassembled WGS sequence"/>
</dbReference>
<dbReference type="EMBL" id="CAUYUJ010018048">
    <property type="protein sequence ID" value="CAK0880177.1"/>
    <property type="molecule type" value="Genomic_DNA"/>
</dbReference>
<protein>
    <submittedName>
        <fullName evidence="4">Uncharacterized protein</fullName>
    </submittedName>
</protein>
<feature type="region of interest" description="Disordered" evidence="3">
    <location>
        <begin position="76"/>
        <end position="95"/>
    </location>
</feature>